<keyword evidence="2" id="KW-1133">Transmembrane helix</keyword>
<evidence type="ECO:0000313" key="3">
    <source>
        <dbReference type="EMBL" id="XDQ59346.1"/>
    </source>
</evidence>
<feature type="compositionally biased region" description="Basic residues" evidence="1">
    <location>
        <begin position="124"/>
        <end position="136"/>
    </location>
</feature>
<accession>A0AB39RYU6</accession>
<dbReference type="AlphaFoldDB" id="A0AB39RYU6"/>
<evidence type="ECO:0008006" key="4">
    <source>
        <dbReference type="Google" id="ProtNLM"/>
    </source>
</evidence>
<sequence length="136" mass="14404">MARRKHVDLSHEEPGLRADPVITLETMDLEVSPKRLRLLTAMRHDSRLGAGAVSLLILAAILGCAASIGALANWVGVGPMGCMIAAGAAAVVAIGVIIFVFTSKGANHAPETRPPVGKPARASKAVKKRKNRKRRR</sequence>
<feature type="region of interest" description="Disordered" evidence="1">
    <location>
        <begin position="106"/>
        <end position="136"/>
    </location>
</feature>
<keyword evidence="2" id="KW-0472">Membrane</keyword>
<feature type="transmembrane region" description="Helical" evidence="2">
    <location>
        <begin position="48"/>
        <end position="72"/>
    </location>
</feature>
<protein>
    <recommendedName>
        <fullName evidence="4">Phage holin family protein</fullName>
    </recommendedName>
</protein>
<reference evidence="3" key="1">
    <citation type="submission" date="2024-07" db="EMBL/GenBank/DDBJ databases">
        <authorList>
            <person name="Yu S.T."/>
        </authorList>
    </citation>
    <scope>NUCLEOTIDE SEQUENCE</scope>
    <source>
        <strain evidence="3">R35</strain>
    </source>
</reference>
<proteinExistence type="predicted"/>
<evidence type="ECO:0000256" key="2">
    <source>
        <dbReference type="SAM" id="Phobius"/>
    </source>
</evidence>
<organism evidence="3">
    <name type="scientific">Streptomyces sp. R35</name>
    <dbReference type="NCBI Taxonomy" id="3238630"/>
    <lineage>
        <taxon>Bacteria</taxon>
        <taxon>Bacillati</taxon>
        <taxon>Actinomycetota</taxon>
        <taxon>Actinomycetes</taxon>
        <taxon>Kitasatosporales</taxon>
        <taxon>Streptomycetaceae</taxon>
        <taxon>Streptomyces</taxon>
    </lineage>
</organism>
<gene>
    <name evidence="3" type="ORF">AB5J50_00150</name>
</gene>
<keyword evidence="2" id="KW-0812">Transmembrane</keyword>
<feature type="transmembrane region" description="Helical" evidence="2">
    <location>
        <begin position="78"/>
        <end position="101"/>
    </location>
</feature>
<evidence type="ECO:0000256" key="1">
    <source>
        <dbReference type="SAM" id="MobiDB-lite"/>
    </source>
</evidence>
<name>A0AB39RYU6_9ACTN</name>
<dbReference type="RefSeq" id="WP_369253713.1">
    <property type="nucleotide sequence ID" value="NZ_CP163440.1"/>
</dbReference>
<dbReference type="EMBL" id="CP163440">
    <property type="protein sequence ID" value="XDQ59346.1"/>
    <property type="molecule type" value="Genomic_DNA"/>
</dbReference>